<dbReference type="CDD" id="cd01347">
    <property type="entry name" value="ligand_gated_channel"/>
    <property type="match status" value="1"/>
</dbReference>
<keyword evidence="5 11" id="KW-0812">Transmembrane</keyword>
<evidence type="ECO:0000256" key="7">
    <source>
        <dbReference type="ARBA" id="ARBA00023065"/>
    </source>
</evidence>
<dbReference type="Proteomes" id="UP001652504">
    <property type="component" value="Unassembled WGS sequence"/>
</dbReference>
<evidence type="ECO:0000256" key="8">
    <source>
        <dbReference type="ARBA" id="ARBA00023077"/>
    </source>
</evidence>
<dbReference type="Gene3D" id="2.40.170.20">
    <property type="entry name" value="TonB-dependent receptor, beta-barrel domain"/>
    <property type="match status" value="1"/>
</dbReference>
<feature type="signal peptide" evidence="13">
    <location>
        <begin position="1"/>
        <end position="31"/>
    </location>
</feature>
<evidence type="ECO:0000256" key="12">
    <source>
        <dbReference type="RuleBase" id="RU003357"/>
    </source>
</evidence>
<keyword evidence="8 12" id="KW-0798">TonB box</keyword>
<evidence type="ECO:0000313" key="16">
    <source>
        <dbReference type="EMBL" id="MCV2883610.1"/>
    </source>
</evidence>
<evidence type="ECO:0000256" key="3">
    <source>
        <dbReference type="ARBA" id="ARBA00022452"/>
    </source>
</evidence>
<evidence type="ECO:0000256" key="4">
    <source>
        <dbReference type="ARBA" id="ARBA00022496"/>
    </source>
</evidence>
<dbReference type="PANTHER" id="PTHR32552:SF81">
    <property type="entry name" value="TONB-DEPENDENT OUTER MEMBRANE RECEPTOR"/>
    <property type="match status" value="1"/>
</dbReference>
<dbReference type="InterPro" id="IPR036942">
    <property type="entry name" value="Beta-barrel_TonB_sf"/>
</dbReference>
<keyword evidence="17" id="KW-1185">Reference proteome</keyword>
<evidence type="ECO:0000313" key="17">
    <source>
        <dbReference type="Proteomes" id="UP001652504"/>
    </source>
</evidence>
<dbReference type="RefSeq" id="WP_263710806.1">
    <property type="nucleotide sequence ID" value="NZ_JAOWKX010000001.1"/>
</dbReference>
<evidence type="ECO:0000256" key="11">
    <source>
        <dbReference type="PROSITE-ProRule" id="PRU01360"/>
    </source>
</evidence>
<evidence type="ECO:0000256" key="13">
    <source>
        <dbReference type="SAM" id="SignalP"/>
    </source>
</evidence>
<keyword evidence="7" id="KW-0406">Ion transport</keyword>
<keyword evidence="3 11" id="KW-1134">Transmembrane beta strand</keyword>
<evidence type="ECO:0000256" key="2">
    <source>
        <dbReference type="ARBA" id="ARBA00022448"/>
    </source>
</evidence>
<dbReference type="EMBL" id="JAOWKX010000001">
    <property type="protein sequence ID" value="MCV2883610.1"/>
    <property type="molecule type" value="Genomic_DNA"/>
</dbReference>
<sequence length="801" mass="90488">MRSHLHTMFRTSLICTAVCASLSFSSTQAFAQEDAAKEDEKLEKITVTARRKEETLVEIPMAISSVSALEIADRNYTSARDIFRTLAGAAMPRTQLILRGLSGGNTTTPDTTATFVDDVPFLFNNLSDVERVEILRGPQGTLYGSNAIGGTVRIITKKPVLDEFELFGSVQAGAEKDVDGYDSNISLGVNVPLVEGKLALRVNGNLENDNLPFVNMNTGLQSEIQRGFIRSQLLWQASDDVSVVFGFARTEYEDEGNDLGDRSIPGYYWDYSLTENADAPYGYDVDFSRVDCPAGAERPSCRMGSALRTRGNVPEKYQIWESLDPWFETSNNLYTLNVSDDNFFDFATLTYAGSFRKYKEYSLDNWSRLDGDDMFLTWIINDQYYEETTHELRLSNLDINSPWSWTVGMFYNKEESKDQPNYQTQFHEPGDKASAIVAAWWGVDATRGGQLTFNNPQMNWNYNIVSDYYKEFAMFADVAYTFDLGEHGELEVNGGIRRFDLEDETVDIETGIWSTYQEGPWAPQADTIGGEEDGNRYKFSVSYRPTGAMSVYALYSEGYRPGGNNGPLAGSCLDDPKAKDRKDRYTSDSIENYELGLKASLFDNKFDFAASVYQIDWTDIKTDIYMDTCGFSYTANAGEAVSRGFEFESTAYLTDDLKMTFNTSYTNSKIEKDNPAIDAKKGDDMTMVPEWNGYLALDQGFDLMGKPVNVRADLTYYGEYKTHFDTRPEDVVPSYSFVNLSARYEVSDDVRLSLHVNNVFDKEAVKYKRARSRSVDNTTAQQYIDYLEGRSVTVRLDYTFF</sequence>
<keyword evidence="10 11" id="KW-0998">Cell outer membrane</keyword>
<accession>A0ABT3A4P0</accession>
<dbReference type="Pfam" id="PF07715">
    <property type="entry name" value="Plug"/>
    <property type="match status" value="1"/>
</dbReference>
<organism evidence="16 17">
    <name type="scientific">Fluctibacter corallii</name>
    <dbReference type="NCBI Taxonomy" id="2984329"/>
    <lineage>
        <taxon>Bacteria</taxon>
        <taxon>Pseudomonadati</taxon>
        <taxon>Pseudomonadota</taxon>
        <taxon>Gammaproteobacteria</taxon>
        <taxon>Alteromonadales</taxon>
        <taxon>Alteromonadaceae</taxon>
        <taxon>Fluctibacter</taxon>
    </lineage>
</organism>
<keyword evidence="9 11" id="KW-0472">Membrane</keyword>
<keyword evidence="6" id="KW-0408">Iron</keyword>
<name>A0ABT3A4P0_9ALTE</name>
<keyword evidence="2 11" id="KW-0813">Transport</keyword>
<reference evidence="16 17" key="1">
    <citation type="submission" date="2022-10" db="EMBL/GenBank/DDBJ databases">
        <title>Aestuariibacter sp. AA17 isolated from Montipora capitata coral fragment.</title>
        <authorList>
            <person name="Emsley S.A."/>
            <person name="Pfannmuller K.M."/>
            <person name="Loughran R.M."/>
            <person name="Shlafstein M."/>
            <person name="Papke E."/>
            <person name="Saw J.H."/>
            <person name="Ushijima B."/>
            <person name="Videau P."/>
        </authorList>
    </citation>
    <scope>NUCLEOTIDE SEQUENCE [LARGE SCALE GENOMIC DNA]</scope>
    <source>
        <strain evidence="16 17">AA17</strain>
    </source>
</reference>
<evidence type="ECO:0000256" key="6">
    <source>
        <dbReference type="ARBA" id="ARBA00023004"/>
    </source>
</evidence>
<evidence type="ECO:0000256" key="10">
    <source>
        <dbReference type="ARBA" id="ARBA00023237"/>
    </source>
</evidence>
<dbReference type="PROSITE" id="PS52016">
    <property type="entry name" value="TONB_DEPENDENT_REC_3"/>
    <property type="match status" value="1"/>
</dbReference>
<evidence type="ECO:0000256" key="1">
    <source>
        <dbReference type="ARBA" id="ARBA00004571"/>
    </source>
</evidence>
<evidence type="ECO:0000259" key="15">
    <source>
        <dbReference type="Pfam" id="PF07715"/>
    </source>
</evidence>
<feature type="domain" description="TonB-dependent receptor plug" evidence="15">
    <location>
        <begin position="57"/>
        <end position="151"/>
    </location>
</feature>
<comment type="subcellular location">
    <subcellularLocation>
        <location evidence="1 11">Cell outer membrane</location>
        <topology evidence="1 11">Multi-pass membrane protein</topology>
    </subcellularLocation>
</comment>
<dbReference type="SUPFAM" id="SSF56935">
    <property type="entry name" value="Porins"/>
    <property type="match status" value="1"/>
</dbReference>
<keyword evidence="13" id="KW-0732">Signal</keyword>
<protein>
    <submittedName>
        <fullName evidence="16">TonB-dependent receptor</fullName>
    </submittedName>
</protein>
<feature type="domain" description="TonB-dependent receptor-like beta-barrel" evidence="14">
    <location>
        <begin position="326"/>
        <end position="759"/>
    </location>
</feature>
<comment type="caution">
    <text evidence="16">The sequence shown here is derived from an EMBL/GenBank/DDBJ whole genome shotgun (WGS) entry which is preliminary data.</text>
</comment>
<comment type="similarity">
    <text evidence="11 12">Belongs to the TonB-dependent receptor family.</text>
</comment>
<dbReference type="PANTHER" id="PTHR32552">
    <property type="entry name" value="FERRICHROME IRON RECEPTOR-RELATED"/>
    <property type="match status" value="1"/>
</dbReference>
<dbReference type="InterPro" id="IPR039426">
    <property type="entry name" value="TonB-dep_rcpt-like"/>
</dbReference>
<dbReference type="InterPro" id="IPR000531">
    <property type="entry name" value="Beta-barrel_TonB"/>
</dbReference>
<dbReference type="Pfam" id="PF00593">
    <property type="entry name" value="TonB_dep_Rec_b-barrel"/>
    <property type="match status" value="1"/>
</dbReference>
<feature type="chain" id="PRO_5045642396" evidence="13">
    <location>
        <begin position="32"/>
        <end position="801"/>
    </location>
</feature>
<gene>
    <name evidence="16" type="ORF">OE749_02710</name>
</gene>
<dbReference type="InterPro" id="IPR012910">
    <property type="entry name" value="Plug_dom"/>
</dbReference>
<evidence type="ECO:0000256" key="9">
    <source>
        <dbReference type="ARBA" id="ARBA00023136"/>
    </source>
</evidence>
<keyword evidence="4" id="KW-0410">Iron transport</keyword>
<evidence type="ECO:0000259" key="14">
    <source>
        <dbReference type="Pfam" id="PF00593"/>
    </source>
</evidence>
<keyword evidence="16" id="KW-0675">Receptor</keyword>
<evidence type="ECO:0000256" key="5">
    <source>
        <dbReference type="ARBA" id="ARBA00022692"/>
    </source>
</evidence>
<proteinExistence type="inferred from homology"/>